<dbReference type="SMART" id="SM00304">
    <property type="entry name" value="HAMP"/>
    <property type="match status" value="1"/>
</dbReference>
<name>A0A644Y7N8_9ZZZZ</name>
<feature type="transmembrane region" description="Helical" evidence="9">
    <location>
        <begin position="17"/>
        <end position="39"/>
    </location>
</feature>
<dbReference type="SUPFAM" id="SSF55874">
    <property type="entry name" value="ATPase domain of HSP90 chaperone/DNA topoisomerase II/histidine kinase"/>
    <property type="match status" value="1"/>
</dbReference>
<evidence type="ECO:0000256" key="1">
    <source>
        <dbReference type="ARBA" id="ARBA00004651"/>
    </source>
</evidence>
<evidence type="ECO:0000256" key="3">
    <source>
        <dbReference type="ARBA" id="ARBA00022553"/>
    </source>
</evidence>
<evidence type="ECO:0000256" key="5">
    <source>
        <dbReference type="ARBA" id="ARBA00022692"/>
    </source>
</evidence>
<dbReference type="Pfam" id="PF06580">
    <property type="entry name" value="His_kinase"/>
    <property type="match status" value="1"/>
</dbReference>
<keyword evidence="8 9" id="KW-0472">Membrane</keyword>
<feature type="transmembrane region" description="Helical" evidence="9">
    <location>
        <begin position="297"/>
        <end position="319"/>
    </location>
</feature>
<dbReference type="PANTHER" id="PTHR34220">
    <property type="entry name" value="SENSOR HISTIDINE KINASE YPDA"/>
    <property type="match status" value="1"/>
</dbReference>
<dbReference type="SUPFAM" id="SSF158472">
    <property type="entry name" value="HAMP domain-like"/>
    <property type="match status" value="1"/>
</dbReference>
<dbReference type="CDD" id="cd06225">
    <property type="entry name" value="HAMP"/>
    <property type="match status" value="1"/>
</dbReference>
<evidence type="ECO:0000256" key="8">
    <source>
        <dbReference type="ARBA" id="ARBA00023136"/>
    </source>
</evidence>
<dbReference type="AlphaFoldDB" id="A0A644Y7N8"/>
<dbReference type="GO" id="GO:0000155">
    <property type="term" value="F:phosphorelay sensor kinase activity"/>
    <property type="evidence" value="ECO:0007669"/>
    <property type="project" value="InterPro"/>
</dbReference>
<proteinExistence type="predicted"/>
<evidence type="ECO:0000256" key="6">
    <source>
        <dbReference type="ARBA" id="ARBA00022777"/>
    </source>
</evidence>
<dbReference type="InterPro" id="IPR036890">
    <property type="entry name" value="HATPase_C_sf"/>
</dbReference>
<accession>A0A644Y7N8</accession>
<dbReference type="InterPro" id="IPR010559">
    <property type="entry name" value="Sig_transdc_His_kin_internal"/>
</dbReference>
<dbReference type="InterPro" id="IPR050640">
    <property type="entry name" value="Bact_2-comp_sensor_kinase"/>
</dbReference>
<keyword evidence="7 9" id="KW-1133">Transmembrane helix</keyword>
<dbReference type="PROSITE" id="PS50885">
    <property type="entry name" value="HAMP"/>
    <property type="match status" value="1"/>
</dbReference>
<comment type="caution">
    <text evidence="11">The sequence shown here is derived from an EMBL/GenBank/DDBJ whole genome shotgun (WGS) entry which is preliminary data.</text>
</comment>
<keyword evidence="6" id="KW-0418">Kinase</keyword>
<feature type="domain" description="HAMP" evidence="10">
    <location>
        <begin position="321"/>
        <end position="373"/>
    </location>
</feature>
<dbReference type="InterPro" id="IPR003660">
    <property type="entry name" value="HAMP_dom"/>
</dbReference>
<dbReference type="Gene3D" id="3.30.565.10">
    <property type="entry name" value="Histidine kinase-like ATPase, C-terminal domain"/>
    <property type="match status" value="1"/>
</dbReference>
<evidence type="ECO:0000256" key="7">
    <source>
        <dbReference type="ARBA" id="ARBA00022989"/>
    </source>
</evidence>
<gene>
    <name evidence="11" type="ORF">SDC9_71048</name>
</gene>
<sequence>MKPRLPFWITKTLFSRLLLYFLIVLIVPLGLFSAYYALIGGRNQERYLKNQTMNLVYNDATKVADILESYRHKAYQLSTHPLVVQIMEDDLLLPNTDESRDLYQLLFSTMRGDTYLASANLVSNSGKVRLSTHTFPEVYDLRYHGNDWDVSSIISQNPNVSPTASIISIRGHRLAENGRQVIASILRRIYDGVGTNLGYLVIDIYADALANQVNTERLLNDVLLFETNSFYATSLVHTEQFGTFDKFPVLAELKGDYSRRALQTPTSVASITPVQGTGLHLAGSINSAPFEESLDRWLYAFSITMGVGLLLAMILSFLFSRSIVRPIRNLAFRMAEVEAGNLQTKETNSTIGEFVQLEHSFNVMVRQIVSLLELTREEQEKVSEAERKALESQMNPHFLFNTLNTIKALAKLHGETDIYTITVKLGKLLRSTIDNRESECKLSESMALIDSYLTIQKLRFGDKLKTTVYLDPSCSEVKTPKLIIQPLVENSIIHGLEPKIGEWILEVRVEKMDGRIFITIRDNGVGFSEGTLPEDLDELANSTHVGVYNVYRRLALRYGRKMTFSITSQPGKGTQVLISFPDDQGDKGSDR</sequence>
<keyword evidence="5 9" id="KW-0812">Transmembrane</keyword>
<keyword evidence="3" id="KW-0597">Phosphoprotein</keyword>
<evidence type="ECO:0000256" key="9">
    <source>
        <dbReference type="SAM" id="Phobius"/>
    </source>
</evidence>
<evidence type="ECO:0000259" key="10">
    <source>
        <dbReference type="PROSITE" id="PS50885"/>
    </source>
</evidence>
<evidence type="ECO:0000256" key="2">
    <source>
        <dbReference type="ARBA" id="ARBA00022475"/>
    </source>
</evidence>
<organism evidence="11">
    <name type="scientific">bioreactor metagenome</name>
    <dbReference type="NCBI Taxonomy" id="1076179"/>
    <lineage>
        <taxon>unclassified sequences</taxon>
        <taxon>metagenomes</taxon>
        <taxon>ecological metagenomes</taxon>
    </lineage>
</organism>
<dbReference type="PANTHER" id="PTHR34220:SF7">
    <property type="entry name" value="SENSOR HISTIDINE KINASE YPDA"/>
    <property type="match status" value="1"/>
</dbReference>
<dbReference type="Gene3D" id="6.10.340.10">
    <property type="match status" value="1"/>
</dbReference>
<dbReference type="Pfam" id="PF00672">
    <property type="entry name" value="HAMP"/>
    <property type="match status" value="1"/>
</dbReference>
<dbReference type="GO" id="GO:0005886">
    <property type="term" value="C:plasma membrane"/>
    <property type="evidence" value="ECO:0007669"/>
    <property type="project" value="UniProtKB-SubCell"/>
</dbReference>
<evidence type="ECO:0000256" key="4">
    <source>
        <dbReference type="ARBA" id="ARBA00022679"/>
    </source>
</evidence>
<reference evidence="11" key="1">
    <citation type="submission" date="2019-08" db="EMBL/GenBank/DDBJ databases">
        <authorList>
            <person name="Kucharzyk K."/>
            <person name="Murdoch R.W."/>
            <person name="Higgins S."/>
            <person name="Loffler F."/>
        </authorList>
    </citation>
    <scope>NUCLEOTIDE SEQUENCE</scope>
</reference>
<protein>
    <recommendedName>
        <fullName evidence="10">HAMP domain-containing protein</fullName>
    </recommendedName>
</protein>
<dbReference type="InterPro" id="IPR033479">
    <property type="entry name" value="dCache_1"/>
</dbReference>
<dbReference type="Pfam" id="PF02743">
    <property type="entry name" value="dCache_1"/>
    <property type="match status" value="1"/>
</dbReference>
<keyword evidence="2" id="KW-1003">Cell membrane</keyword>
<dbReference type="InterPro" id="IPR003594">
    <property type="entry name" value="HATPase_dom"/>
</dbReference>
<comment type="subcellular location">
    <subcellularLocation>
        <location evidence="1">Cell membrane</location>
        <topology evidence="1">Multi-pass membrane protein</topology>
    </subcellularLocation>
</comment>
<dbReference type="EMBL" id="VSSQ01004291">
    <property type="protein sequence ID" value="MPM24565.1"/>
    <property type="molecule type" value="Genomic_DNA"/>
</dbReference>
<dbReference type="Pfam" id="PF02518">
    <property type="entry name" value="HATPase_c"/>
    <property type="match status" value="1"/>
</dbReference>
<keyword evidence="4" id="KW-0808">Transferase</keyword>
<evidence type="ECO:0000313" key="11">
    <source>
        <dbReference type="EMBL" id="MPM24565.1"/>
    </source>
</evidence>